<feature type="compositionally biased region" description="Polar residues" evidence="1">
    <location>
        <begin position="50"/>
        <end position="60"/>
    </location>
</feature>
<feature type="compositionally biased region" description="Low complexity" evidence="1">
    <location>
        <begin position="25"/>
        <end position="37"/>
    </location>
</feature>
<accession>A0A3P6D5J6</accession>
<dbReference type="EMBL" id="LR031577">
    <property type="protein sequence ID" value="VDD19904.1"/>
    <property type="molecule type" value="Genomic_DNA"/>
</dbReference>
<evidence type="ECO:0000256" key="1">
    <source>
        <dbReference type="SAM" id="MobiDB-lite"/>
    </source>
</evidence>
<evidence type="ECO:0000313" key="2">
    <source>
        <dbReference type="EMBL" id="VDD19904.1"/>
    </source>
</evidence>
<feature type="region of interest" description="Disordered" evidence="1">
    <location>
        <begin position="1"/>
        <end position="60"/>
    </location>
</feature>
<gene>
    <name evidence="2" type="ORF">BRAA10T44619Z</name>
</gene>
<feature type="compositionally biased region" description="Polar residues" evidence="1">
    <location>
        <begin position="1"/>
        <end position="21"/>
    </location>
</feature>
<proteinExistence type="predicted"/>
<protein>
    <submittedName>
        <fullName evidence="2">Uncharacterized protein</fullName>
    </submittedName>
</protein>
<organism evidence="2">
    <name type="scientific">Brassica campestris</name>
    <name type="common">Field mustard</name>
    <dbReference type="NCBI Taxonomy" id="3711"/>
    <lineage>
        <taxon>Eukaryota</taxon>
        <taxon>Viridiplantae</taxon>
        <taxon>Streptophyta</taxon>
        <taxon>Embryophyta</taxon>
        <taxon>Tracheophyta</taxon>
        <taxon>Spermatophyta</taxon>
        <taxon>Magnoliopsida</taxon>
        <taxon>eudicotyledons</taxon>
        <taxon>Gunneridae</taxon>
        <taxon>Pentapetalae</taxon>
        <taxon>rosids</taxon>
        <taxon>malvids</taxon>
        <taxon>Brassicales</taxon>
        <taxon>Brassicaceae</taxon>
        <taxon>Brassiceae</taxon>
        <taxon>Brassica</taxon>
    </lineage>
</organism>
<reference evidence="2" key="1">
    <citation type="submission" date="2018-11" db="EMBL/GenBank/DDBJ databases">
        <authorList>
            <consortium name="Genoscope - CEA"/>
            <person name="William W."/>
        </authorList>
    </citation>
    <scope>NUCLEOTIDE SEQUENCE</scope>
</reference>
<dbReference type="AlphaFoldDB" id="A0A3P6D5J6"/>
<sequence>MKNATLQKNSSNALDSSTSPHQLRFRSTSGTSSTRLSQQIRKHSTLLRPNLTSPTDSYWK</sequence>
<name>A0A3P6D5J6_BRACM</name>